<reference evidence="19 20" key="1">
    <citation type="journal article" date="2018" name="Front. Microbiol.">
        <title>Hydrolytic Capabilities as a Key to Environmental Success: Chitinolytic and Cellulolytic Acidobacteria From Acidic Sub-arctic Soils and Boreal Peatlands.</title>
        <authorList>
            <person name="Belova S.E."/>
            <person name="Ravin N.V."/>
            <person name="Pankratov T.A."/>
            <person name="Rakitin A.L."/>
            <person name="Ivanova A.A."/>
            <person name="Beletsky A.V."/>
            <person name="Mardanov A.V."/>
            <person name="Sinninghe Damste J.S."/>
            <person name="Dedysh S.N."/>
        </authorList>
    </citation>
    <scope>NUCLEOTIDE SEQUENCE [LARGE SCALE GENOMIC DNA]</scope>
    <source>
        <strain evidence="19 20">SBC82</strain>
    </source>
</reference>
<feature type="chain" id="PRO_5016437352" evidence="15">
    <location>
        <begin position="21"/>
        <end position="295"/>
    </location>
</feature>
<dbReference type="InterPro" id="IPR049712">
    <property type="entry name" value="Poly_export"/>
</dbReference>
<comment type="similarity">
    <text evidence="2">Belongs to the BexD/CtrA/VexA family.</text>
</comment>
<keyword evidence="14" id="KW-0449">Lipoprotein</keyword>
<evidence type="ECO:0000256" key="7">
    <source>
        <dbReference type="ARBA" id="ARBA00022729"/>
    </source>
</evidence>
<dbReference type="GO" id="GO:0009279">
    <property type="term" value="C:cell outer membrane"/>
    <property type="evidence" value="ECO:0007669"/>
    <property type="project" value="UniProtKB-SubCell"/>
</dbReference>
<feature type="signal peptide" evidence="15">
    <location>
        <begin position="1"/>
        <end position="20"/>
    </location>
</feature>
<dbReference type="GO" id="GO:0006811">
    <property type="term" value="P:monoatomic ion transport"/>
    <property type="evidence" value="ECO:0007669"/>
    <property type="project" value="UniProtKB-KW"/>
</dbReference>
<dbReference type="GO" id="GO:0015159">
    <property type="term" value="F:polysaccharide transmembrane transporter activity"/>
    <property type="evidence" value="ECO:0007669"/>
    <property type="project" value="InterPro"/>
</dbReference>
<dbReference type="RefSeq" id="WP_114208615.1">
    <property type="nucleotide sequence ID" value="NZ_CP030840.1"/>
</dbReference>
<feature type="domain" description="SLBB" evidence="18">
    <location>
        <begin position="102"/>
        <end position="179"/>
    </location>
</feature>
<proteinExistence type="inferred from homology"/>
<evidence type="ECO:0000256" key="5">
    <source>
        <dbReference type="ARBA" id="ARBA00022597"/>
    </source>
</evidence>
<dbReference type="Pfam" id="PF02563">
    <property type="entry name" value="Poly_export"/>
    <property type="match status" value="1"/>
</dbReference>
<keyword evidence="10" id="KW-0626">Porin</keyword>
<keyword evidence="13" id="KW-0998">Cell outer membrane</keyword>
<evidence type="ECO:0000313" key="20">
    <source>
        <dbReference type="Proteomes" id="UP000253606"/>
    </source>
</evidence>
<keyword evidence="5" id="KW-0762">Sugar transport</keyword>
<sequence length="295" mass="31527">MRTLKLCLLVLFIASTMCYAQNESLLIGPGDVLHVQFYDTPDMEQHPRVSDAGDISLLFLGQIHVAGLSATQAARAIEAAFAAHKIMRQPQVILNVETYATQAVTVTGQVHTPGAYPISTPRSVVDVLTLAGGLSDDADRNITIERRGTKEKIPYFLSNHADRALDTSVMVNPGDTIIVPKAGLVYVLGDVSRPGGYVLDSNNDAKLTVLQMVAVAGGTLNSAVPSHTRLLRKKPDGSYEQTPVPLGDMQKGKAADVAMQANDVLFVPFSYLRNFLTSGASGVMASTSGAAIYHF</sequence>
<evidence type="ECO:0000256" key="4">
    <source>
        <dbReference type="ARBA" id="ARBA00022452"/>
    </source>
</evidence>
<evidence type="ECO:0000256" key="3">
    <source>
        <dbReference type="ARBA" id="ARBA00022448"/>
    </source>
</evidence>
<evidence type="ECO:0000256" key="1">
    <source>
        <dbReference type="ARBA" id="ARBA00004571"/>
    </source>
</evidence>
<dbReference type="KEGG" id="abas:ACPOL_4409"/>
<evidence type="ECO:0000313" key="19">
    <source>
        <dbReference type="EMBL" id="AXC13682.1"/>
    </source>
</evidence>
<keyword evidence="4" id="KW-1134">Transmembrane beta strand</keyword>
<dbReference type="AlphaFoldDB" id="A0A2Z5G3J2"/>
<evidence type="ECO:0000256" key="12">
    <source>
        <dbReference type="ARBA" id="ARBA00023139"/>
    </source>
</evidence>
<dbReference type="PANTHER" id="PTHR33619:SF3">
    <property type="entry name" value="POLYSACCHARIDE EXPORT PROTEIN GFCE-RELATED"/>
    <property type="match status" value="1"/>
</dbReference>
<evidence type="ECO:0000256" key="11">
    <source>
        <dbReference type="ARBA" id="ARBA00023136"/>
    </source>
</evidence>
<keyword evidence="8" id="KW-0625">Polysaccharide transport</keyword>
<keyword evidence="3" id="KW-0813">Transport</keyword>
<evidence type="ECO:0000256" key="10">
    <source>
        <dbReference type="ARBA" id="ARBA00023114"/>
    </source>
</evidence>
<evidence type="ECO:0000256" key="6">
    <source>
        <dbReference type="ARBA" id="ARBA00022692"/>
    </source>
</evidence>
<feature type="domain" description="Soluble ligand binding" evidence="17">
    <location>
        <begin position="185"/>
        <end position="240"/>
    </location>
</feature>
<evidence type="ECO:0000259" key="17">
    <source>
        <dbReference type="Pfam" id="PF10531"/>
    </source>
</evidence>
<dbReference type="Proteomes" id="UP000253606">
    <property type="component" value="Chromosome"/>
</dbReference>
<evidence type="ECO:0000256" key="13">
    <source>
        <dbReference type="ARBA" id="ARBA00023237"/>
    </source>
</evidence>
<dbReference type="InterPro" id="IPR054765">
    <property type="entry name" value="SLBB_dom"/>
</dbReference>
<name>A0A2Z5G3J2_9BACT</name>
<keyword evidence="6" id="KW-0812">Transmembrane</keyword>
<dbReference type="GO" id="GO:0046930">
    <property type="term" value="C:pore complex"/>
    <property type="evidence" value="ECO:0007669"/>
    <property type="project" value="UniProtKB-KW"/>
</dbReference>
<evidence type="ECO:0000256" key="2">
    <source>
        <dbReference type="ARBA" id="ARBA00009450"/>
    </source>
</evidence>
<dbReference type="Pfam" id="PF22461">
    <property type="entry name" value="SLBB_2"/>
    <property type="match status" value="1"/>
</dbReference>
<evidence type="ECO:0000256" key="14">
    <source>
        <dbReference type="ARBA" id="ARBA00023288"/>
    </source>
</evidence>
<feature type="domain" description="Polysaccharide export protein N-terminal" evidence="16">
    <location>
        <begin position="21"/>
        <end position="96"/>
    </location>
</feature>
<dbReference type="InterPro" id="IPR003715">
    <property type="entry name" value="Poly_export_N"/>
</dbReference>
<gene>
    <name evidence="19" type="ORF">ACPOL_4409</name>
</gene>
<evidence type="ECO:0000256" key="9">
    <source>
        <dbReference type="ARBA" id="ARBA00023065"/>
    </source>
</evidence>
<keyword evidence="20" id="KW-1185">Reference proteome</keyword>
<organism evidence="19 20">
    <name type="scientific">Acidisarcina polymorpha</name>
    <dbReference type="NCBI Taxonomy" id="2211140"/>
    <lineage>
        <taxon>Bacteria</taxon>
        <taxon>Pseudomonadati</taxon>
        <taxon>Acidobacteriota</taxon>
        <taxon>Terriglobia</taxon>
        <taxon>Terriglobales</taxon>
        <taxon>Acidobacteriaceae</taxon>
        <taxon>Acidisarcina</taxon>
    </lineage>
</organism>
<evidence type="ECO:0000259" key="18">
    <source>
        <dbReference type="Pfam" id="PF22461"/>
    </source>
</evidence>
<comment type="subcellular location">
    <subcellularLocation>
        <location evidence="1">Cell outer membrane</location>
        <topology evidence="1">Multi-pass membrane protein</topology>
    </subcellularLocation>
</comment>
<dbReference type="Gene3D" id="3.10.560.10">
    <property type="entry name" value="Outer membrane lipoprotein wza domain like"/>
    <property type="match status" value="2"/>
</dbReference>
<keyword evidence="12" id="KW-0564">Palmitate</keyword>
<keyword evidence="9" id="KW-0406">Ion transport</keyword>
<accession>A0A2Z5G3J2</accession>
<evidence type="ECO:0000256" key="15">
    <source>
        <dbReference type="SAM" id="SignalP"/>
    </source>
</evidence>
<keyword evidence="7 15" id="KW-0732">Signal</keyword>
<dbReference type="OrthoDB" id="9815244at2"/>
<dbReference type="Pfam" id="PF10531">
    <property type="entry name" value="SLBB"/>
    <property type="match status" value="1"/>
</dbReference>
<evidence type="ECO:0000256" key="8">
    <source>
        <dbReference type="ARBA" id="ARBA00023047"/>
    </source>
</evidence>
<dbReference type="GO" id="GO:0015288">
    <property type="term" value="F:porin activity"/>
    <property type="evidence" value="ECO:0007669"/>
    <property type="project" value="UniProtKB-KW"/>
</dbReference>
<protein>
    <submittedName>
        <fullName evidence="19">Capsule polysaccharide export protein</fullName>
    </submittedName>
</protein>
<dbReference type="EMBL" id="CP030840">
    <property type="protein sequence ID" value="AXC13682.1"/>
    <property type="molecule type" value="Genomic_DNA"/>
</dbReference>
<dbReference type="InterPro" id="IPR019554">
    <property type="entry name" value="Soluble_ligand-bd"/>
</dbReference>
<keyword evidence="11" id="KW-0472">Membrane</keyword>
<evidence type="ECO:0000259" key="16">
    <source>
        <dbReference type="Pfam" id="PF02563"/>
    </source>
</evidence>
<dbReference type="PANTHER" id="PTHR33619">
    <property type="entry name" value="POLYSACCHARIDE EXPORT PROTEIN GFCE-RELATED"/>
    <property type="match status" value="1"/>
</dbReference>